<dbReference type="PANTHER" id="PTHR11092">
    <property type="entry name" value="SUGAR NUCLEOTIDE EPIMERASE RELATED"/>
    <property type="match status" value="1"/>
</dbReference>
<reference evidence="4 5" key="2">
    <citation type="submission" date="2017-09" db="EMBL/GenBank/DDBJ databases">
        <title>The genome of whitefly Bemisia tabaci, a global crop pest, provides novel insights into virus transmission, host adaptation and insecticide resistance.</title>
        <authorList>
            <person name="Kaur N."/>
            <person name="Kliot A."/>
            <person name="Pinheiro P.V."/>
            <person name="Luan J."/>
            <person name="Zheng Y."/>
            <person name="Liu W."/>
            <person name="Sun H."/>
            <person name="Yang X."/>
            <person name="Xu Y."/>
            <person name="Luo Y."/>
            <person name="Kruse A."/>
            <person name="Fisher T.W."/>
            <person name="Nelson D.R."/>
            <person name="Elimelech M."/>
            <person name="MacCoss M."/>
            <person name="Johnson R."/>
            <person name="Cohen E."/>
            <person name="Hunter W.B."/>
            <person name="Brown J.K."/>
            <person name="Jander G."/>
            <person name="Cilia M."/>
            <person name="Douglas A.E."/>
            <person name="Ghanim M."/>
            <person name="Simmons A.M."/>
            <person name="Wintermantel W.M."/>
            <person name="Ling K.-S."/>
            <person name="Fei Z."/>
        </authorList>
    </citation>
    <scope>NUCLEOTIDE SEQUENCE [LARGE SCALE GENOMIC DNA]</scope>
    <source>
        <strain evidence="4 5">MEAM1</strain>
    </source>
</reference>
<evidence type="ECO:0000313" key="4">
    <source>
        <dbReference type="EMBL" id="ASX27017.1"/>
    </source>
</evidence>
<dbReference type="EMBL" id="CP016303">
    <property type="protein sequence ID" value="ASX27017.1"/>
    <property type="molecule type" value="Genomic_DNA"/>
</dbReference>
<dbReference type="PANTHER" id="PTHR11092:SF0">
    <property type="entry name" value="EPIMERASE FAMILY PROTEIN SDR39U1"/>
    <property type="match status" value="1"/>
</dbReference>
<feature type="domain" description="NAD-dependent epimerase/dehydratase" evidence="2">
    <location>
        <begin position="3"/>
        <end position="216"/>
    </location>
</feature>
<organism evidence="4 5">
    <name type="scientific">Candidatus Hamiltonella defensa</name>
    <name type="common">Bemisia tabaci</name>
    <dbReference type="NCBI Taxonomy" id="672795"/>
    <lineage>
        <taxon>Bacteria</taxon>
        <taxon>Pseudomonadati</taxon>
        <taxon>Pseudomonadota</taxon>
        <taxon>Gammaproteobacteria</taxon>
        <taxon>Enterobacterales</taxon>
        <taxon>Enterobacteriaceae</taxon>
        <taxon>aphid secondary symbionts</taxon>
        <taxon>Candidatus Williamhamiltonella</taxon>
    </lineage>
</organism>
<dbReference type="AlphaFoldDB" id="A0A249E1H3"/>
<dbReference type="Pfam" id="PF01370">
    <property type="entry name" value="Epimerase"/>
    <property type="match status" value="1"/>
</dbReference>
<dbReference type="InterPro" id="IPR001509">
    <property type="entry name" value="Epimerase_deHydtase"/>
</dbReference>
<dbReference type="Proteomes" id="UP000216438">
    <property type="component" value="Chromosome"/>
</dbReference>
<evidence type="ECO:0000259" key="2">
    <source>
        <dbReference type="Pfam" id="PF01370"/>
    </source>
</evidence>
<dbReference type="Gene3D" id="3.40.50.720">
    <property type="entry name" value="NAD(P)-binding Rossmann-like Domain"/>
    <property type="match status" value="1"/>
</dbReference>
<reference evidence="5" key="1">
    <citation type="submission" date="2016-06" db="EMBL/GenBank/DDBJ databases">
        <authorList>
            <person name="Chen W."/>
            <person name="Hasegawa D.K."/>
        </authorList>
    </citation>
    <scope>NUCLEOTIDE SEQUENCE [LARGE SCALE GENOMIC DNA]</scope>
    <source>
        <strain evidence="5">MEAM1</strain>
    </source>
</reference>
<accession>A0A249E1H3</accession>
<dbReference type="SUPFAM" id="SSF51735">
    <property type="entry name" value="NAD(P)-binding Rossmann-fold domains"/>
    <property type="match status" value="1"/>
</dbReference>
<gene>
    <name evidence="4" type="ORF">BA171_03355</name>
</gene>
<feature type="domain" description="DUF1731" evidence="3">
    <location>
        <begin position="253"/>
        <end position="296"/>
    </location>
</feature>
<protein>
    <submittedName>
        <fullName evidence="4">TIGR01777 family protein</fullName>
    </submittedName>
</protein>
<name>A0A249E1H3_9ENTR</name>
<evidence type="ECO:0000256" key="1">
    <source>
        <dbReference type="ARBA" id="ARBA00009353"/>
    </source>
</evidence>
<proteinExistence type="inferred from homology"/>
<evidence type="ECO:0000313" key="5">
    <source>
        <dbReference type="Proteomes" id="UP000216438"/>
    </source>
</evidence>
<dbReference type="InterPro" id="IPR010099">
    <property type="entry name" value="SDR39U1"/>
</dbReference>
<sequence>MKILIAGATGFIGSSLVSSFSDEFEITVLGRDMDQLKRRFPQHHAVDWKGLKSESATDYQIVINLCGENIADKRWTSEQKTKILQSRVETTDQLASWALNSSAPQSLRFLNASAVGIYGLNTVKNTENTPITLQENCFSQQVVRVWESTVQKKLENKINYTLMRFGVVLKKQHGMLKKLKMPYQLGLASILGSGEQQISWIHIEDLVRAIRLIIKTQSISGPINMVAPEVVTQKQLAKNLAKALNRPCFLQTPIFFIKLLFGQMGEELLLSGQEVIPEYLQKANFFFQYPMLEKAIFHEHD</sequence>
<dbReference type="NCBIfam" id="TIGR01777">
    <property type="entry name" value="yfcH"/>
    <property type="match status" value="1"/>
</dbReference>
<dbReference type="InterPro" id="IPR013549">
    <property type="entry name" value="DUF1731"/>
</dbReference>
<comment type="similarity">
    <text evidence="1">Belongs to the NAD(P)-dependent epimerase/dehydratase family. SDR39U1 subfamily.</text>
</comment>
<dbReference type="Pfam" id="PF08338">
    <property type="entry name" value="DUF1731"/>
    <property type="match status" value="1"/>
</dbReference>
<dbReference type="InterPro" id="IPR036291">
    <property type="entry name" value="NAD(P)-bd_dom_sf"/>
</dbReference>
<evidence type="ECO:0000259" key="3">
    <source>
        <dbReference type="Pfam" id="PF08338"/>
    </source>
</evidence>